<dbReference type="InterPro" id="IPR002403">
    <property type="entry name" value="Cyt_P450_E_grp-IV"/>
</dbReference>
<reference evidence="6 8" key="1">
    <citation type="journal article" date="2020" name="Stud. Mycol.">
        <title>101 Dothideomycetes genomes: a test case for predicting lifestyles and emergence of pathogens.</title>
        <authorList>
            <person name="Haridas S."/>
            <person name="Albert R."/>
            <person name="Binder M."/>
            <person name="Bloem J."/>
            <person name="Labutti K."/>
            <person name="Salamov A."/>
            <person name="Andreopoulos B."/>
            <person name="Baker S."/>
            <person name="Barry K."/>
            <person name="Bills G."/>
            <person name="Bluhm B."/>
            <person name="Cannon C."/>
            <person name="Castanera R."/>
            <person name="Culley D."/>
            <person name="Daum C."/>
            <person name="Ezra D."/>
            <person name="Gonzalez J."/>
            <person name="Henrissat B."/>
            <person name="Kuo A."/>
            <person name="Liang C."/>
            <person name="Lipzen A."/>
            <person name="Lutzoni F."/>
            <person name="Magnuson J."/>
            <person name="Mondo S."/>
            <person name="Nolan M."/>
            <person name="Ohm R."/>
            <person name="Pangilinan J."/>
            <person name="Park H.-J."/>
            <person name="Ramirez L."/>
            <person name="Alfaro M."/>
            <person name="Sun H."/>
            <person name="Tritt A."/>
            <person name="Yoshinaga Y."/>
            <person name="Zwiers L.-H."/>
            <person name="Turgeon B."/>
            <person name="Goodwin S."/>
            <person name="Spatafora J."/>
            <person name="Crous P."/>
            <person name="Grigoriev I."/>
        </authorList>
    </citation>
    <scope>NUCLEOTIDE SEQUENCE</scope>
    <source>
        <strain evidence="6 8">CBS 304.34</strain>
    </source>
</reference>
<dbReference type="PRINTS" id="PR00465">
    <property type="entry name" value="EP450IV"/>
</dbReference>
<dbReference type="InterPro" id="IPR036396">
    <property type="entry name" value="Cyt_P450_sf"/>
</dbReference>
<feature type="binding site" description="axial binding residue" evidence="5">
    <location>
        <position position="501"/>
    </location>
    <ligand>
        <name>heme</name>
        <dbReference type="ChEBI" id="CHEBI:30413"/>
    </ligand>
    <ligandPart>
        <name>Fe</name>
        <dbReference type="ChEBI" id="CHEBI:18248"/>
    </ligandPart>
</feature>
<dbReference type="InterPro" id="IPR053007">
    <property type="entry name" value="CYP450_monoxygenase_sec-met"/>
</dbReference>
<dbReference type="InterPro" id="IPR001128">
    <property type="entry name" value="Cyt_P450"/>
</dbReference>
<gene>
    <name evidence="6 8" type="ORF">BDZ99DRAFT_120421</name>
</gene>
<dbReference type="SUPFAM" id="SSF48264">
    <property type="entry name" value="Cytochrome P450"/>
    <property type="match status" value="1"/>
</dbReference>
<protein>
    <submittedName>
        <fullName evidence="6 8">Cytochrome P450</fullName>
    </submittedName>
</protein>
<keyword evidence="7" id="KW-1185">Reference proteome</keyword>
<dbReference type="GeneID" id="54453408"/>
<reference evidence="8" key="2">
    <citation type="submission" date="2020-04" db="EMBL/GenBank/DDBJ databases">
        <authorList>
            <consortium name="NCBI Genome Project"/>
        </authorList>
    </citation>
    <scope>NUCLEOTIDE SEQUENCE</scope>
    <source>
        <strain evidence="8">CBS 304.34</strain>
    </source>
</reference>
<dbReference type="CDD" id="cd11040">
    <property type="entry name" value="CYP7_CYP8-like"/>
    <property type="match status" value="1"/>
</dbReference>
<organism evidence="6">
    <name type="scientific">Mytilinidion resinicola</name>
    <dbReference type="NCBI Taxonomy" id="574789"/>
    <lineage>
        <taxon>Eukaryota</taxon>
        <taxon>Fungi</taxon>
        <taxon>Dikarya</taxon>
        <taxon>Ascomycota</taxon>
        <taxon>Pezizomycotina</taxon>
        <taxon>Dothideomycetes</taxon>
        <taxon>Pleosporomycetidae</taxon>
        <taxon>Mytilinidiales</taxon>
        <taxon>Mytilinidiaceae</taxon>
        <taxon>Mytilinidion</taxon>
    </lineage>
</organism>
<evidence type="ECO:0000313" key="6">
    <source>
        <dbReference type="EMBL" id="KAF2815660.1"/>
    </source>
</evidence>
<comment type="similarity">
    <text evidence="2">Belongs to the cytochrome P450 family.</text>
</comment>
<dbReference type="PANTHER" id="PTHR47582">
    <property type="entry name" value="P450, PUTATIVE (EUROFUNG)-RELATED"/>
    <property type="match status" value="1"/>
</dbReference>
<dbReference type="PANTHER" id="PTHR47582:SF1">
    <property type="entry name" value="P450, PUTATIVE (EUROFUNG)-RELATED"/>
    <property type="match status" value="1"/>
</dbReference>
<evidence type="ECO:0000256" key="5">
    <source>
        <dbReference type="PIRSR" id="PIRSR602403-1"/>
    </source>
</evidence>
<evidence type="ECO:0000256" key="1">
    <source>
        <dbReference type="ARBA" id="ARBA00001971"/>
    </source>
</evidence>
<dbReference type="Gene3D" id="1.10.630.10">
    <property type="entry name" value="Cytochrome P450"/>
    <property type="match status" value="1"/>
</dbReference>
<dbReference type="OrthoDB" id="3366823at2759"/>
<dbReference type="AlphaFoldDB" id="A0A6A6Z3R3"/>
<keyword evidence="3 5" id="KW-0479">Metal-binding</keyword>
<dbReference type="RefSeq" id="XP_033582624.1">
    <property type="nucleotide sequence ID" value="XM_033712515.1"/>
</dbReference>
<evidence type="ECO:0000256" key="4">
    <source>
        <dbReference type="ARBA" id="ARBA00023004"/>
    </source>
</evidence>
<comment type="cofactor">
    <cofactor evidence="1 5">
        <name>heme</name>
        <dbReference type="ChEBI" id="CHEBI:30413"/>
    </cofactor>
</comment>
<proteinExistence type="inferred from homology"/>
<dbReference type="GO" id="GO:0020037">
    <property type="term" value="F:heme binding"/>
    <property type="evidence" value="ECO:0007669"/>
    <property type="project" value="InterPro"/>
</dbReference>
<evidence type="ECO:0000313" key="8">
    <source>
        <dbReference type="RefSeq" id="XP_033582624.1"/>
    </source>
</evidence>
<dbReference type="EMBL" id="MU003693">
    <property type="protein sequence ID" value="KAF2815660.1"/>
    <property type="molecule type" value="Genomic_DNA"/>
</dbReference>
<evidence type="ECO:0000256" key="2">
    <source>
        <dbReference type="ARBA" id="ARBA00010617"/>
    </source>
</evidence>
<name>A0A6A6Z3R3_9PEZI</name>
<dbReference type="GO" id="GO:0004497">
    <property type="term" value="F:monooxygenase activity"/>
    <property type="evidence" value="ECO:0007669"/>
    <property type="project" value="InterPro"/>
</dbReference>
<dbReference type="Pfam" id="PF00067">
    <property type="entry name" value="p450"/>
    <property type="match status" value="1"/>
</dbReference>
<dbReference type="GO" id="GO:0016705">
    <property type="term" value="F:oxidoreductase activity, acting on paired donors, with incorporation or reduction of molecular oxygen"/>
    <property type="evidence" value="ECO:0007669"/>
    <property type="project" value="InterPro"/>
</dbReference>
<evidence type="ECO:0000313" key="7">
    <source>
        <dbReference type="Proteomes" id="UP000504636"/>
    </source>
</evidence>
<dbReference type="Proteomes" id="UP000504636">
    <property type="component" value="Unplaced"/>
</dbReference>
<accession>A0A6A6Z3R3</accession>
<sequence length="572" mass="63819">MRCSLLSMAGFNSPSPKWRQVDIMGWQTHALGLLAFLLWRNFKDQPIPWAIGIYPLLLLFSRLEYFLKARADPREPPLIPHPYLPFVGHLIGMFRYGAKYYDIVNKEAKYPIYTLLTLTSRTVIVASPQIAAVVQRANKSLSFYGAILSVTERMVGFDKTAMSVIWENVDRDSGDHGLMNESHDMVSSMLGPGPTLNSMSAIQLDAIADAMNSYIPTPRARPDTLDCGKPAKLTRLMDFTKHVFTTSNAYAFYGPENPFVLNPGLDKVWWTFEDSIKQFIADIVPSLTAPTANTARNKMVAALEDYARHERYNTASPLIRQRFALNFRNGLSIASTARSELILLFAIMGNAVPTTFWLLANIFSRPKLLQTLREQCGAAVTITNGEQGEVRTLSISKLKECAPLLVSCFRETLRGIIALTSVRYVREDVSILEYRLRKGSVVQMASGVIHSDTSIWGPDAAEFKPDRFLGRDESGATYALPLPPSVPSAAFRAFGGGSVICPGRHFALSEIIGFTALVLLGWEIESENGGLIQCPLKDDMKIPFTPMKPVRDVDMKITRRDGYEGCEWRLEL</sequence>
<evidence type="ECO:0000256" key="3">
    <source>
        <dbReference type="ARBA" id="ARBA00022723"/>
    </source>
</evidence>
<keyword evidence="4 5" id="KW-0408">Iron</keyword>
<keyword evidence="5" id="KW-0349">Heme</keyword>
<reference evidence="8" key="3">
    <citation type="submission" date="2025-04" db="UniProtKB">
        <authorList>
            <consortium name="RefSeq"/>
        </authorList>
    </citation>
    <scope>IDENTIFICATION</scope>
    <source>
        <strain evidence="8">CBS 304.34</strain>
    </source>
</reference>
<dbReference type="GO" id="GO:0005506">
    <property type="term" value="F:iron ion binding"/>
    <property type="evidence" value="ECO:0007669"/>
    <property type="project" value="InterPro"/>
</dbReference>